<evidence type="ECO:0000313" key="2">
    <source>
        <dbReference type="Proteomes" id="UP000184245"/>
    </source>
</evidence>
<dbReference type="EMBL" id="FQVI01000011">
    <property type="protein sequence ID" value="SHF03718.1"/>
    <property type="molecule type" value="Genomic_DNA"/>
</dbReference>
<sequence>MRVRVQDARQEGNYYYTGYVKLHDLADSIRGYAFEKEVLDKAVIHKKNMEGSVPAFAVTFRMGQDASITAAGEDLIFETVEYEIRDGKSRAAAVLLMDPDLIEEGRAAVKILLVSEEKMAKLEKNQL</sequence>
<dbReference type="OrthoDB" id="1975736at2"/>
<organism evidence="1 2">
    <name type="scientific">Lactonifactor longoviformis DSM 17459</name>
    <dbReference type="NCBI Taxonomy" id="1122155"/>
    <lineage>
        <taxon>Bacteria</taxon>
        <taxon>Bacillati</taxon>
        <taxon>Bacillota</taxon>
        <taxon>Clostridia</taxon>
        <taxon>Eubacteriales</taxon>
        <taxon>Clostridiaceae</taxon>
        <taxon>Lactonifactor</taxon>
    </lineage>
</organism>
<proteinExistence type="predicted"/>
<name>A0A1M4YDK4_9CLOT</name>
<evidence type="ECO:0000313" key="1">
    <source>
        <dbReference type="EMBL" id="SHF03718.1"/>
    </source>
</evidence>
<reference evidence="1 2" key="1">
    <citation type="submission" date="2016-11" db="EMBL/GenBank/DDBJ databases">
        <authorList>
            <person name="Jaros S."/>
            <person name="Januszkiewicz K."/>
            <person name="Wedrychowicz H."/>
        </authorList>
    </citation>
    <scope>NUCLEOTIDE SEQUENCE [LARGE SCALE GENOMIC DNA]</scope>
    <source>
        <strain evidence="1 2">DSM 17459</strain>
    </source>
</reference>
<gene>
    <name evidence="1" type="ORF">SAMN02745158_02322</name>
</gene>
<accession>A0A1M4YDK4</accession>
<dbReference type="STRING" id="1122155.SAMN02745158_02322"/>
<keyword evidence="2" id="KW-1185">Reference proteome</keyword>
<protein>
    <submittedName>
        <fullName evidence="1">Uncharacterized protein</fullName>
    </submittedName>
</protein>
<dbReference type="RefSeq" id="WP_072851879.1">
    <property type="nucleotide sequence ID" value="NZ_FQVI01000011.1"/>
</dbReference>
<dbReference type="AlphaFoldDB" id="A0A1M4YDK4"/>
<dbReference type="Proteomes" id="UP000184245">
    <property type="component" value="Unassembled WGS sequence"/>
</dbReference>